<feature type="region of interest" description="Disordered" evidence="1">
    <location>
        <begin position="175"/>
        <end position="226"/>
    </location>
</feature>
<keyword evidence="3" id="KW-1185">Reference proteome</keyword>
<dbReference type="Proteomes" id="UP000217446">
    <property type="component" value="Unassembled WGS sequence"/>
</dbReference>
<evidence type="ECO:0000313" key="3">
    <source>
        <dbReference type="Proteomes" id="UP000217446"/>
    </source>
</evidence>
<organism evidence="2 3">
    <name type="scientific">Streptomyces olivochromogenes</name>
    <dbReference type="NCBI Taxonomy" id="1963"/>
    <lineage>
        <taxon>Bacteria</taxon>
        <taxon>Bacillati</taxon>
        <taxon>Actinomycetota</taxon>
        <taxon>Actinomycetes</taxon>
        <taxon>Kitasatosporales</taxon>
        <taxon>Streptomycetaceae</taxon>
        <taxon>Streptomyces</taxon>
    </lineage>
</organism>
<protein>
    <submittedName>
        <fullName evidence="2">Uncharacterized protein</fullName>
    </submittedName>
</protein>
<gene>
    <name evidence="2" type="ORF">SO3561_10193</name>
</gene>
<feature type="region of interest" description="Disordered" evidence="1">
    <location>
        <begin position="88"/>
        <end position="116"/>
    </location>
</feature>
<sequence length="226" mass="23630">MDAGAHLGPFAVAEGASVGEFVVGRRSGRSRPRPRPGRLIERGEGAFGAGQVDALPVGDMHGGSRAANDREEFLATLVEGEGILLSSSSRARRRSNSRSRTARTAAARSPFGSGTSTLQAAIHPSQISLIAAAYCSRSELSAASLLWLGVAHADQMGCSGFRQVGHVGRRECFDRDTSGTSVRGAAARLRSGSAEPRPGWPLGGDGPAPLSNQYRCRVRPLGGRPE</sequence>
<feature type="compositionally biased region" description="Basic residues" evidence="1">
    <location>
        <begin position="90"/>
        <end position="101"/>
    </location>
</feature>
<comment type="caution">
    <text evidence="2">The sequence shown here is derived from an EMBL/GenBank/DDBJ whole genome shotgun (WGS) entry which is preliminary data.</text>
</comment>
<accession>A0A286PGE0</accession>
<feature type="compositionally biased region" description="Low complexity" evidence="1">
    <location>
        <begin position="183"/>
        <end position="194"/>
    </location>
</feature>
<feature type="region of interest" description="Disordered" evidence="1">
    <location>
        <begin position="25"/>
        <end position="45"/>
    </location>
</feature>
<dbReference type="AlphaFoldDB" id="A0A286PGE0"/>
<proteinExistence type="predicted"/>
<dbReference type="EMBL" id="BDQI01000059">
    <property type="protein sequence ID" value="GAX58619.1"/>
    <property type="molecule type" value="Genomic_DNA"/>
</dbReference>
<reference evidence="3" key="1">
    <citation type="submission" date="2017-05" db="EMBL/GenBank/DDBJ databases">
        <title>Streptomyces olivochromogenes NBRC 3561 whole genome shotgun sequence.</title>
        <authorList>
            <person name="Dohra H."/>
            <person name="Kodani S."/>
        </authorList>
    </citation>
    <scope>NUCLEOTIDE SEQUENCE [LARGE SCALE GENOMIC DNA]</scope>
    <source>
        <strain evidence="3">NBRC 3561</strain>
    </source>
</reference>
<evidence type="ECO:0000256" key="1">
    <source>
        <dbReference type="SAM" id="MobiDB-lite"/>
    </source>
</evidence>
<evidence type="ECO:0000313" key="2">
    <source>
        <dbReference type="EMBL" id="GAX58619.1"/>
    </source>
</evidence>
<name>A0A286PGE0_STROL</name>
<feature type="compositionally biased region" description="Basic residues" evidence="1">
    <location>
        <begin position="26"/>
        <end position="36"/>
    </location>
</feature>